<comment type="subcellular location">
    <subcellularLocation>
        <location evidence="1">Membrane</location>
        <topology evidence="1">Multi-pass membrane protein</topology>
    </subcellularLocation>
</comment>
<sequence>MNTSASIAQIIVALSVGYVWIFRFDNIVKEFNQYGLNDLTRTIVGGTKIILATLLVAGIWYPALVLIPALLMGFLMAAAQYFHVKVNNPWSKRLPSLFLLALCVFIAAVSLKLIS</sequence>
<dbReference type="RefSeq" id="WP_188561760.1">
    <property type="nucleotide sequence ID" value="NZ_BMGY01000014.1"/>
</dbReference>
<proteinExistence type="predicted"/>
<keyword evidence="7" id="KW-1185">Reference proteome</keyword>
<dbReference type="Pfam" id="PF13564">
    <property type="entry name" value="DoxX_2"/>
    <property type="match status" value="1"/>
</dbReference>
<organism evidence="6 7">
    <name type="scientific">Hymenobacter frigidus</name>
    <dbReference type="NCBI Taxonomy" id="1524095"/>
    <lineage>
        <taxon>Bacteria</taxon>
        <taxon>Pseudomonadati</taxon>
        <taxon>Bacteroidota</taxon>
        <taxon>Cytophagia</taxon>
        <taxon>Cytophagales</taxon>
        <taxon>Hymenobacteraceae</taxon>
        <taxon>Hymenobacter</taxon>
    </lineage>
</organism>
<evidence type="ECO:0000256" key="4">
    <source>
        <dbReference type="ARBA" id="ARBA00023136"/>
    </source>
</evidence>
<keyword evidence="4 5" id="KW-0472">Membrane</keyword>
<evidence type="ECO:0000256" key="2">
    <source>
        <dbReference type="ARBA" id="ARBA00022692"/>
    </source>
</evidence>
<feature type="transmembrane region" description="Helical" evidence="5">
    <location>
        <begin position="6"/>
        <end position="28"/>
    </location>
</feature>
<keyword evidence="3 5" id="KW-1133">Transmembrane helix</keyword>
<gene>
    <name evidence="6" type="ORF">GCM10011495_18230</name>
</gene>
<evidence type="ECO:0000256" key="3">
    <source>
        <dbReference type="ARBA" id="ARBA00022989"/>
    </source>
</evidence>
<dbReference type="InterPro" id="IPR032808">
    <property type="entry name" value="DoxX"/>
</dbReference>
<dbReference type="Proteomes" id="UP000637774">
    <property type="component" value="Unassembled WGS sequence"/>
</dbReference>
<dbReference type="EMBL" id="BMGY01000014">
    <property type="protein sequence ID" value="GGH85005.1"/>
    <property type="molecule type" value="Genomic_DNA"/>
</dbReference>
<name>A0ABQ2A2P8_9BACT</name>
<evidence type="ECO:0000256" key="1">
    <source>
        <dbReference type="ARBA" id="ARBA00004141"/>
    </source>
</evidence>
<protein>
    <recommendedName>
        <fullName evidence="8">DoxX family protein</fullName>
    </recommendedName>
</protein>
<comment type="caution">
    <text evidence="6">The sequence shown here is derived from an EMBL/GenBank/DDBJ whole genome shotgun (WGS) entry which is preliminary data.</text>
</comment>
<feature type="transmembrane region" description="Helical" evidence="5">
    <location>
        <begin position="49"/>
        <end position="82"/>
    </location>
</feature>
<accession>A0ABQ2A2P8</accession>
<reference evidence="7" key="1">
    <citation type="journal article" date="2019" name="Int. J. Syst. Evol. Microbiol.">
        <title>The Global Catalogue of Microorganisms (GCM) 10K type strain sequencing project: providing services to taxonomists for standard genome sequencing and annotation.</title>
        <authorList>
            <consortium name="The Broad Institute Genomics Platform"/>
            <consortium name="The Broad Institute Genome Sequencing Center for Infectious Disease"/>
            <person name="Wu L."/>
            <person name="Ma J."/>
        </authorList>
    </citation>
    <scope>NUCLEOTIDE SEQUENCE [LARGE SCALE GENOMIC DNA]</scope>
    <source>
        <strain evidence="7">CGMCC 1.14966</strain>
    </source>
</reference>
<evidence type="ECO:0008006" key="8">
    <source>
        <dbReference type="Google" id="ProtNLM"/>
    </source>
</evidence>
<keyword evidence="2 5" id="KW-0812">Transmembrane</keyword>
<evidence type="ECO:0000256" key="5">
    <source>
        <dbReference type="SAM" id="Phobius"/>
    </source>
</evidence>
<evidence type="ECO:0000313" key="7">
    <source>
        <dbReference type="Proteomes" id="UP000637774"/>
    </source>
</evidence>
<feature type="transmembrane region" description="Helical" evidence="5">
    <location>
        <begin position="94"/>
        <end position="114"/>
    </location>
</feature>
<evidence type="ECO:0000313" key="6">
    <source>
        <dbReference type="EMBL" id="GGH85005.1"/>
    </source>
</evidence>